<evidence type="ECO:0000313" key="2">
    <source>
        <dbReference type="EMBL" id="NNI80088.1"/>
    </source>
</evidence>
<evidence type="ECO:0000259" key="1">
    <source>
        <dbReference type="Pfam" id="PF04448"/>
    </source>
</evidence>
<dbReference type="Proteomes" id="UP000540079">
    <property type="component" value="Unassembled WGS sequence"/>
</dbReference>
<protein>
    <submittedName>
        <fullName evidence="2">DUF551 domain-containing protein</fullName>
    </submittedName>
</protein>
<dbReference type="EMBL" id="PPVL01000034">
    <property type="protein sequence ID" value="NNI80088.1"/>
    <property type="molecule type" value="Genomic_DNA"/>
</dbReference>
<evidence type="ECO:0000313" key="3">
    <source>
        <dbReference type="Proteomes" id="UP000540079"/>
    </source>
</evidence>
<gene>
    <name evidence="2" type="ORF">C2800_11820</name>
</gene>
<sequence length="165" mass="19200">MTETENKYFAVNVYDENSISFYKTEEEAKEECLNFAEEFHQQCADGQDMQCYEDRISHAIYGVVLGKAESKTRDLNEEEKQSGLYDGIDCMVELPEIVEFQKNNGWIACSDRLPQADERVLVYFKNKIRDFQSITLSEFIDGEFNMGSKLFQVTHWRPLPPPPTE</sequence>
<dbReference type="AlphaFoldDB" id="A0A849CSI7"/>
<feature type="domain" description="DUF551" evidence="1">
    <location>
        <begin position="105"/>
        <end position="164"/>
    </location>
</feature>
<comment type="caution">
    <text evidence="2">The sequence shown here is derived from an EMBL/GenBank/DDBJ whole genome shotgun (WGS) entry which is preliminary data.</text>
</comment>
<organism evidence="2 3">
    <name type="scientific">Pasteurella multocida</name>
    <dbReference type="NCBI Taxonomy" id="747"/>
    <lineage>
        <taxon>Bacteria</taxon>
        <taxon>Pseudomonadati</taxon>
        <taxon>Pseudomonadota</taxon>
        <taxon>Gammaproteobacteria</taxon>
        <taxon>Pasteurellales</taxon>
        <taxon>Pasteurellaceae</taxon>
        <taxon>Pasteurella</taxon>
    </lineage>
</organism>
<proteinExistence type="predicted"/>
<dbReference type="InterPro" id="IPR007539">
    <property type="entry name" value="DUF551"/>
</dbReference>
<name>A0A849CSI7_PASMD</name>
<dbReference type="RefSeq" id="WP_014391445.1">
    <property type="nucleotide sequence ID" value="NZ_CP031551.1"/>
</dbReference>
<accession>A0A849CSI7</accession>
<dbReference type="Pfam" id="PF04448">
    <property type="entry name" value="DUF551"/>
    <property type="match status" value="1"/>
</dbReference>
<reference evidence="2 3" key="1">
    <citation type="journal article" date="2018" name="Front. Microbiol.">
        <title>Genetic and Phylogenetic Characteristics of Pasteurella multocida Isolates From Different Host Species.</title>
        <authorList>
            <person name="Peng Z."/>
            <person name="Liang W."/>
            <person name="Wang F."/>
            <person name="Xu Z."/>
            <person name="Xie Z."/>
            <person name="Lian Z."/>
            <person name="Hua L."/>
            <person name="Zhou R."/>
            <person name="Chen H."/>
            <person name="Wu B."/>
        </authorList>
    </citation>
    <scope>NUCLEOTIDE SEQUENCE [LARGE SCALE GENOMIC DNA]</scope>
    <source>
        <strain evidence="2 3">HNA06</strain>
    </source>
</reference>